<evidence type="ECO:0000313" key="3">
    <source>
        <dbReference type="EMBL" id="USG62323.1"/>
    </source>
</evidence>
<proteinExistence type="predicted"/>
<feature type="domain" description="HTH luxR-type" evidence="2">
    <location>
        <begin position="270"/>
        <end position="327"/>
    </location>
</feature>
<name>A0ABY4W554_9PROT</name>
<sequence>MVEKSNAIVRFIGKREEDAQQLSWLLSNTAPMHFSLEHIHDLQEFMDKGTSRDGDVILLDVTQDAECQFEMMTALHQKISNSPIVVLTGDNEEIGREAIRRGAQDYLVKAQLTTDTMSRSLLNAVQRHEIHQRDSQSAPLLDSATAVLNRLPMGIILVTADSKILFFNGKAKSYLEKSDGLVVGPDRICRATLPGENKALSKLLSETLSPSSENKSEAEFAISLTRMENDSPLNIMVAPIGTGVAGKGAVLFVSDPAEPVELSVESICGLYGLTPAEGRLALGLTNGHTLDDLAEKWGVSMHTVRSQLRQVFRKTDTSRQSEVVKLILTGPAALQASSLL</sequence>
<protein>
    <submittedName>
        <fullName evidence="3">DNA-binding response regulator</fullName>
    </submittedName>
</protein>
<keyword evidence="4" id="KW-1185">Reference proteome</keyword>
<dbReference type="EMBL" id="CP098747">
    <property type="protein sequence ID" value="USG62323.1"/>
    <property type="molecule type" value="Genomic_DNA"/>
</dbReference>
<dbReference type="InterPro" id="IPR036388">
    <property type="entry name" value="WH-like_DNA-bd_sf"/>
</dbReference>
<dbReference type="InterPro" id="IPR000792">
    <property type="entry name" value="Tscrpt_reg_LuxR_C"/>
</dbReference>
<keyword evidence="1 3" id="KW-0238">DNA-binding</keyword>
<dbReference type="RefSeq" id="WP_251935999.1">
    <property type="nucleotide sequence ID" value="NZ_CP098747.1"/>
</dbReference>
<dbReference type="Gene3D" id="3.40.50.2300">
    <property type="match status" value="1"/>
</dbReference>
<dbReference type="PANTHER" id="PTHR43214">
    <property type="entry name" value="TWO-COMPONENT RESPONSE REGULATOR"/>
    <property type="match status" value="1"/>
</dbReference>
<dbReference type="InterPro" id="IPR016032">
    <property type="entry name" value="Sig_transdc_resp-reg_C-effctor"/>
</dbReference>
<evidence type="ECO:0000259" key="2">
    <source>
        <dbReference type="SMART" id="SM00421"/>
    </source>
</evidence>
<organism evidence="3 4">
    <name type="scientific">Sneathiella marina</name>
    <dbReference type="NCBI Taxonomy" id="2950108"/>
    <lineage>
        <taxon>Bacteria</taxon>
        <taxon>Pseudomonadati</taxon>
        <taxon>Pseudomonadota</taxon>
        <taxon>Alphaproteobacteria</taxon>
        <taxon>Sneathiellales</taxon>
        <taxon>Sneathiellaceae</taxon>
        <taxon>Sneathiella</taxon>
    </lineage>
</organism>
<dbReference type="GO" id="GO:0003677">
    <property type="term" value="F:DNA binding"/>
    <property type="evidence" value="ECO:0007669"/>
    <property type="project" value="UniProtKB-KW"/>
</dbReference>
<dbReference type="SUPFAM" id="SSF52172">
    <property type="entry name" value="CheY-like"/>
    <property type="match status" value="1"/>
</dbReference>
<dbReference type="CDD" id="cd00156">
    <property type="entry name" value="REC"/>
    <property type="match status" value="1"/>
</dbReference>
<dbReference type="InterPro" id="IPR011006">
    <property type="entry name" value="CheY-like_superfamily"/>
</dbReference>
<dbReference type="Proteomes" id="UP001056291">
    <property type="component" value="Chromosome"/>
</dbReference>
<dbReference type="Gene3D" id="1.10.10.10">
    <property type="entry name" value="Winged helix-like DNA-binding domain superfamily/Winged helix DNA-binding domain"/>
    <property type="match status" value="1"/>
</dbReference>
<reference evidence="3" key="1">
    <citation type="submission" date="2022-06" db="EMBL/GenBank/DDBJ databases">
        <title>Sneathiella actinostolidae sp. nov., isolated from a sea anemonein the Western Pacific Ocean.</title>
        <authorList>
            <person name="Wei M.J."/>
        </authorList>
    </citation>
    <scope>NUCLEOTIDE SEQUENCE</scope>
    <source>
        <strain evidence="3">PHK-P5</strain>
    </source>
</reference>
<dbReference type="SMART" id="SM00421">
    <property type="entry name" value="HTH_LUXR"/>
    <property type="match status" value="1"/>
</dbReference>
<evidence type="ECO:0000313" key="4">
    <source>
        <dbReference type="Proteomes" id="UP001056291"/>
    </source>
</evidence>
<dbReference type="SUPFAM" id="SSF46894">
    <property type="entry name" value="C-terminal effector domain of the bipartite response regulators"/>
    <property type="match status" value="1"/>
</dbReference>
<gene>
    <name evidence="3" type="ORF">NBZ79_04935</name>
</gene>
<evidence type="ECO:0000256" key="1">
    <source>
        <dbReference type="ARBA" id="ARBA00023125"/>
    </source>
</evidence>
<accession>A0ABY4W554</accession>
<dbReference type="PANTHER" id="PTHR43214:SF44">
    <property type="entry name" value="TWO-COMPONENT RESPONSE REGULATOR"/>
    <property type="match status" value="1"/>
</dbReference>
<dbReference type="InterPro" id="IPR039420">
    <property type="entry name" value="WalR-like"/>
</dbReference>